<organism evidence="1 2">
    <name type="scientific">Advenella kashmirensis</name>
    <dbReference type="NCBI Taxonomy" id="310575"/>
    <lineage>
        <taxon>Bacteria</taxon>
        <taxon>Pseudomonadati</taxon>
        <taxon>Pseudomonadota</taxon>
        <taxon>Betaproteobacteria</taxon>
        <taxon>Burkholderiales</taxon>
        <taxon>Alcaligenaceae</taxon>
    </lineage>
</organism>
<name>A0A356LBK3_9BURK</name>
<evidence type="ECO:0000313" key="1">
    <source>
        <dbReference type="EMBL" id="HBP27895.1"/>
    </source>
</evidence>
<proteinExistence type="predicted"/>
<dbReference type="AlphaFoldDB" id="A0A356LBK3"/>
<sequence>MKIERHSDFSVLVTFSSCRMASEFERKMSAPTLPSPKVIAYRVVGSKTGEPKTDWIDGSPDDDEPIFTNSQYQLAYDQPSPAESDDLSIDDYKEVIADKHRLTAELSKILMGDDSPKQPSLCDLVSFVRATKNQPSQPIYAIQKGDRRQINGIWMTCTDPEISRWQGVEPSQLSGNSGELTSDTEMLDWMECHRAEIEEGREGWKVMWLDENGDVLSTDGEYCHQREAIKAAMQAEREGL</sequence>
<evidence type="ECO:0000313" key="2">
    <source>
        <dbReference type="Proteomes" id="UP000264036"/>
    </source>
</evidence>
<accession>A0A356LBK3</accession>
<reference evidence="1 2" key="1">
    <citation type="journal article" date="2018" name="Nat. Biotechnol.">
        <title>A standardized bacterial taxonomy based on genome phylogeny substantially revises the tree of life.</title>
        <authorList>
            <person name="Parks D.H."/>
            <person name="Chuvochina M."/>
            <person name="Waite D.W."/>
            <person name="Rinke C."/>
            <person name="Skarshewski A."/>
            <person name="Chaumeil P.A."/>
            <person name="Hugenholtz P."/>
        </authorList>
    </citation>
    <scope>NUCLEOTIDE SEQUENCE [LARGE SCALE GENOMIC DNA]</scope>
    <source>
        <strain evidence="1">UBA10707</strain>
    </source>
</reference>
<dbReference type="EMBL" id="DOEK01000003">
    <property type="protein sequence ID" value="HBP27895.1"/>
    <property type="molecule type" value="Genomic_DNA"/>
</dbReference>
<dbReference type="Proteomes" id="UP000264036">
    <property type="component" value="Unassembled WGS sequence"/>
</dbReference>
<comment type="caution">
    <text evidence="1">The sequence shown here is derived from an EMBL/GenBank/DDBJ whole genome shotgun (WGS) entry which is preliminary data.</text>
</comment>
<gene>
    <name evidence="1" type="ORF">DD666_00585</name>
</gene>
<protein>
    <submittedName>
        <fullName evidence="1">Uncharacterized protein</fullName>
    </submittedName>
</protein>